<dbReference type="Gene3D" id="3.60.15.10">
    <property type="entry name" value="Ribonuclease Z/Hydroxyacylglutathione hydrolase-like"/>
    <property type="match status" value="1"/>
</dbReference>
<evidence type="ECO:0000259" key="1">
    <source>
        <dbReference type="Pfam" id="PF12706"/>
    </source>
</evidence>
<feature type="domain" description="Metallo-beta-lactamase" evidence="1">
    <location>
        <begin position="90"/>
        <end position="283"/>
    </location>
</feature>
<dbReference type="Pfam" id="PF12706">
    <property type="entry name" value="Lactamase_B_2"/>
    <property type="match status" value="1"/>
</dbReference>
<reference evidence="2 3" key="1">
    <citation type="submission" date="2017-10" db="EMBL/GenBank/DDBJ databases">
        <title>Nyctiphanis sp. nov., isolated from the stomach of the euphausiid Nyctiphanes simplex (Hansen, 1911) in the Gulf of California.</title>
        <authorList>
            <person name="Gomez-Gil B."/>
            <person name="Aguilar-Mendez M."/>
            <person name="Lopez-Cortes A."/>
            <person name="Gomez-Gutierrez J."/>
            <person name="Roque A."/>
            <person name="Lang E."/>
            <person name="Gonzalez-Castillo A."/>
        </authorList>
    </citation>
    <scope>NUCLEOTIDE SEQUENCE [LARGE SCALE GENOMIC DNA]</scope>
    <source>
        <strain evidence="2 3">CAIM 600</strain>
    </source>
</reference>
<dbReference type="InterPro" id="IPR024884">
    <property type="entry name" value="NAPE-PLD"/>
</dbReference>
<dbReference type="GO" id="GO:0008270">
    <property type="term" value="F:zinc ion binding"/>
    <property type="evidence" value="ECO:0007669"/>
    <property type="project" value="InterPro"/>
</dbReference>
<accession>A0A4Q0YUD0</accession>
<dbReference type="Proteomes" id="UP000290287">
    <property type="component" value="Unassembled WGS sequence"/>
</dbReference>
<dbReference type="PIRSF" id="PIRSF038896">
    <property type="entry name" value="NAPE-PLD"/>
    <property type="match status" value="1"/>
</dbReference>
<sequence length="334" mass="37782">MLLTACSANTSDQRQYPDVFINTEYVERPGAGSLLAVAKDYLSSERLRPEPIKPLPVQTITADQLTVEKQNVVYRIGHSTLLLKLDGQLILTDPMFSERASPSQWVGPKRFHPVPIRPEDLPPIDVVVISHDHYDHLDQGSVEALADKTAVFLVPLKVKPYLVEWGVRPDKIIELNWWESVSVKNTEFVLTPAQHFSGRGVLKKDNTLWGSWVMLGENARVFFSGDSGYFGGFKRIGKKYGPFDLTLIETGAYNSRWPFVHMFPEQSVQAHIDLNGKVMMPIHNCTFDLSTHDWNEPLLKAFQSSKKRDVTMVAPQMGERLVIGEAPPISSWWK</sequence>
<keyword evidence="3" id="KW-1185">Reference proteome</keyword>
<evidence type="ECO:0000313" key="2">
    <source>
        <dbReference type="EMBL" id="RXJ74385.1"/>
    </source>
</evidence>
<gene>
    <name evidence="2" type="ORF">CS022_03945</name>
</gene>
<dbReference type="GO" id="GO:0005737">
    <property type="term" value="C:cytoplasm"/>
    <property type="evidence" value="ECO:0007669"/>
    <property type="project" value="TreeGrafter"/>
</dbReference>
<evidence type="ECO:0000313" key="3">
    <source>
        <dbReference type="Proteomes" id="UP000290287"/>
    </source>
</evidence>
<dbReference type="GO" id="GO:0070290">
    <property type="term" value="F:N-acylphosphatidylethanolamine-specific phospholipase D activity"/>
    <property type="evidence" value="ECO:0007669"/>
    <property type="project" value="InterPro"/>
</dbReference>
<dbReference type="InterPro" id="IPR036866">
    <property type="entry name" value="RibonucZ/Hydroxyglut_hydro"/>
</dbReference>
<dbReference type="OrthoDB" id="9805728at2"/>
<proteinExistence type="predicted"/>
<protein>
    <submittedName>
        <fullName evidence="2">Hydrolase</fullName>
    </submittedName>
</protein>
<keyword evidence="2" id="KW-0378">Hydrolase</keyword>
<dbReference type="PANTHER" id="PTHR15032">
    <property type="entry name" value="N-ACYL-PHOSPHATIDYLETHANOLAMINE-HYDROLYZING PHOSPHOLIPASE D"/>
    <property type="match status" value="1"/>
</dbReference>
<dbReference type="EMBL" id="PEIB01000003">
    <property type="protein sequence ID" value="RXJ74385.1"/>
    <property type="molecule type" value="Genomic_DNA"/>
</dbReference>
<dbReference type="PANTHER" id="PTHR15032:SF4">
    <property type="entry name" value="N-ACYL-PHOSPHATIDYLETHANOLAMINE-HYDROLYZING PHOSPHOLIPASE D"/>
    <property type="match status" value="1"/>
</dbReference>
<dbReference type="AlphaFoldDB" id="A0A4Q0YUD0"/>
<dbReference type="SUPFAM" id="SSF56281">
    <property type="entry name" value="Metallo-hydrolase/oxidoreductase"/>
    <property type="match status" value="1"/>
</dbReference>
<name>A0A4Q0YUD0_9GAMM</name>
<dbReference type="InterPro" id="IPR001279">
    <property type="entry name" value="Metallo-B-lactamas"/>
</dbReference>
<organism evidence="2 3">
    <name type="scientific">Veronia nyctiphanis</name>
    <dbReference type="NCBI Taxonomy" id="1278244"/>
    <lineage>
        <taxon>Bacteria</taxon>
        <taxon>Pseudomonadati</taxon>
        <taxon>Pseudomonadota</taxon>
        <taxon>Gammaproteobacteria</taxon>
        <taxon>Vibrionales</taxon>
        <taxon>Vibrionaceae</taxon>
        <taxon>Veronia</taxon>
    </lineage>
</organism>
<comment type="caution">
    <text evidence="2">The sequence shown here is derived from an EMBL/GenBank/DDBJ whole genome shotgun (WGS) entry which is preliminary data.</text>
</comment>